<evidence type="ECO:0008006" key="2">
    <source>
        <dbReference type="Google" id="ProtNLM"/>
    </source>
</evidence>
<name>A0AA96WJ40_9CYAN</name>
<organism evidence="1">
    <name type="scientific">Leptolyngbya sp. NK1-12</name>
    <dbReference type="NCBI Taxonomy" id="2547451"/>
    <lineage>
        <taxon>Bacteria</taxon>
        <taxon>Bacillati</taxon>
        <taxon>Cyanobacteriota</taxon>
        <taxon>Cyanophyceae</taxon>
        <taxon>Leptolyngbyales</taxon>
        <taxon>Leptolyngbyaceae</taxon>
        <taxon>Leptolyngbya group</taxon>
        <taxon>Leptolyngbya</taxon>
    </lineage>
</organism>
<dbReference type="EMBL" id="CP053586">
    <property type="protein sequence ID" value="WNZ23151.1"/>
    <property type="molecule type" value="Genomic_DNA"/>
</dbReference>
<proteinExistence type="predicted"/>
<gene>
    <name evidence="1" type="ORF">HJG54_09980</name>
</gene>
<dbReference type="AlphaFoldDB" id="A0AA96WJ40"/>
<protein>
    <recommendedName>
        <fullName evidence="2">HigA protein (Antitoxin to HigB)</fullName>
    </recommendedName>
</protein>
<sequence length="71" mass="8233">MQNISSFQQVLEIVEALPLEEQAVLVNIIQQRLRQQRREALLERVAESEQAYSADQVHRGSVVDLMRELDD</sequence>
<dbReference type="RefSeq" id="WP_316434748.1">
    <property type="nucleotide sequence ID" value="NZ_CP053586.1"/>
</dbReference>
<evidence type="ECO:0000313" key="1">
    <source>
        <dbReference type="EMBL" id="WNZ23151.1"/>
    </source>
</evidence>
<reference evidence="1" key="1">
    <citation type="submission" date="2020-05" db="EMBL/GenBank/DDBJ databases">
        <authorList>
            <person name="Zhu T."/>
            <person name="Keshari N."/>
            <person name="Lu X."/>
        </authorList>
    </citation>
    <scope>NUCLEOTIDE SEQUENCE</scope>
    <source>
        <strain evidence="1">NK1-12</strain>
    </source>
</reference>
<accession>A0AA96WJ40</accession>